<evidence type="ECO:0008006" key="4">
    <source>
        <dbReference type="Google" id="ProtNLM"/>
    </source>
</evidence>
<evidence type="ECO:0000256" key="1">
    <source>
        <dbReference type="SAM" id="Phobius"/>
    </source>
</evidence>
<gene>
    <name evidence="2" type="ORF">NCTC10172_00473</name>
</gene>
<organism evidence="2 3">
    <name type="scientific">Acholeplasma hippikon</name>
    <dbReference type="NCBI Taxonomy" id="264636"/>
    <lineage>
        <taxon>Bacteria</taxon>
        <taxon>Bacillati</taxon>
        <taxon>Mycoplasmatota</taxon>
        <taxon>Mollicutes</taxon>
        <taxon>Acholeplasmatales</taxon>
        <taxon>Acholeplasmataceae</taxon>
        <taxon>Acholeplasma</taxon>
    </lineage>
</organism>
<feature type="transmembrane region" description="Helical" evidence="1">
    <location>
        <begin position="212"/>
        <end position="234"/>
    </location>
</feature>
<dbReference type="Proteomes" id="UP000290909">
    <property type="component" value="Chromosome"/>
</dbReference>
<evidence type="ECO:0000313" key="3">
    <source>
        <dbReference type="Proteomes" id="UP000290909"/>
    </source>
</evidence>
<keyword evidence="3" id="KW-1185">Reference proteome</keyword>
<name>A0A449BJ46_9MOLU</name>
<sequence length="256" mass="29341">MIFILSACQQPYTSLNQPTSEFYINDAAGALLQSTKWYIFSNGQYYYEDTMTYEGIEDDELRGIQIVVATHLGAVGSIDTTAIFNSYGVGGNDLGIMIFLFFEEINGTKVYKEMVFEIGTRMSTYLSAFEADMLIEEYFNDPTLDDIDERIVNLYFELIANSAYKIYNWSYSYIDQTYYDIYDFFGEKYSITTRLPSEEQIWAFTLSPTETVILIVIAVFFLGAFGRFLVPIILSMMGVTKNRGSGGTSRGYWFRK</sequence>
<protein>
    <recommendedName>
        <fullName evidence="4">TPM domain-containing protein</fullName>
    </recommendedName>
</protein>
<dbReference type="RefSeq" id="WP_035368037.1">
    <property type="nucleotide sequence ID" value="NZ_LR215050.1"/>
</dbReference>
<evidence type="ECO:0000313" key="2">
    <source>
        <dbReference type="EMBL" id="VEU82462.1"/>
    </source>
</evidence>
<keyword evidence="1" id="KW-1133">Transmembrane helix</keyword>
<proteinExistence type="predicted"/>
<keyword evidence="1" id="KW-0812">Transmembrane</keyword>
<reference evidence="2 3" key="1">
    <citation type="submission" date="2019-01" db="EMBL/GenBank/DDBJ databases">
        <authorList>
            <consortium name="Pathogen Informatics"/>
        </authorList>
    </citation>
    <scope>NUCLEOTIDE SEQUENCE [LARGE SCALE GENOMIC DNA]</scope>
    <source>
        <strain evidence="2 3">NCTC10172</strain>
    </source>
</reference>
<dbReference type="EMBL" id="LR215050">
    <property type="protein sequence ID" value="VEU82462.1"/>
    <property type="molecule type" value="Genomic_DNA"/>
</dbReference>
<dbReference type="KEGG" id="ahk:NCTC10172_00473"/>
<dbReference type="AlphaFoldDB" id="A0A449BJ46"/>
<dbReference type="Gene3D" id="3.10.310.50">
    <property type="match status" value="1"/>
</dbReference>
<accession>A0A449BJ46</accession>
<keyword evidence="1" id="KW-0472">Membrane</keyword>